<dbReference type="InterPro" id="IPR036977">
    <property type="entry name" value="DNA_primase_Znf_CHC2"/>
</dbReference>
<proteinExistence type="predicted"/>
<sequence length="332" mass="37849">MPRNLAPTIIQNMMQTTMNPAAIREQVSITALLARLGYQPVHNSGRESVYRSVLHQDGKKPSFCVNDTLGMWYDKRTGKGGNVIDFGLAFWPGLATREVCGKLNDVMHQAVLPAVAGVKQAGKRRRKSLKLPYFRIDKVCELGQTTSIRQFLERRGIWEEAQGVLQEVHYHKVDTHQKPTLYAAAGYRNEHGGWQVRNKYFKGCLANKGLTLLAGDSRRLCVFKDIFDYLSWKHEHPDLSNSALIINSYSLLPAAIKVAMRYPELAVYFDHSPEGHQSLRQFITELPYANNGISAFKGHHDYNEKRRSEARAEHEAKKPKDLFKNIEVPFER</sequence>
<accession>A0A1Q6A452</accession>
<dbReference type="Gene3D" id="3.90.580.10">
    <property type="entry name" value="Zinc finger, CHC2-type domain"/>
    <property type="match status" value="1"/>
</dbReference>
<comment type="caution">
    <text evidence="1">The sequence shown here is derived from an EMBL/GenBank/DDBJ whole genome shotgun (WGS) entry which is preliminary data.</text>
</comment>
<evidence type="ECO:0008006" key="3">
    <source>
        <dbReference type="Google" id="ProtNLM"/>
    </source>
</evidence>
<evidence type="ECO:0000313" key="2">
    <source>
        <dbReference type="Proteomes" id="UP000186720"/>
    </source>
</evidence>
<evidence type="ECO:0000313" key="1">
    <source>
        <dbReference type="EMBL" id="OKS88782.1"/>
    </source>
</evidence>
<protein>
    <recommendedName>
        <fullName evidence="3">Zinc finger CHC2-type domain-containing protein</fullName>
    </recommendedName>
</protein>
<dbReference type="Proteomes" id="UP000186720">
    <property type="component" value="Unassembled WGS sequence"/>
</dbReference>
<dbReference type="EMBL" id="MPPL01000001">
    <property type="protein sequence ID" value="OKS88782.1"/>
    <property type="molecule type" value="Genomic_DNA"/>
</dbReference>
<dbReference type="GO" id="GO:0008270">
    <property type="term" value="F:zinc ion binding"/>
    <property type="evidence" value="ECO:0007669"/>
    <property type="project" value="InterPro"/>
</dbReference>
<keyword evidence="2" id="KW-1185">Reference proteome</keyword>
<reference evidence="1 2" key="1">
    <citation type="submission" date="2016-11" db="EMBL/GenBank/DDBJ databases">
        <title>Whole Genome Sequencing of Mucilaginibacter polytrichastri RG4-7(T) isolated from the moss sample.</title>
        <authorList>
            <person name="Li Y."/>
        </authorList>
    </citation>
    <scope>NUCLEOTIDE SEQUENCE [LARGE SCALE GENOMIC DNA]</scope>
    <source>
        <strain evidence="1 2">RG4-7</strain>
    </source>
</reference>
<dbReference type="GO" id="GO:0003677">
    <property type="term" value="F:DNA binding"/>
    <property type="evidence" value="ECO:0007669"/>
    <property type="project" value="InterPro"/>
</dbReference>
<dbReference type="SUPFAM" id="SSF57783">
    <property type="entry name" value="Zinc beta-ribbon"/>
    <property type="match status" value="1"/>
</dbReference>
<gene>
    <name evidence="1" type="ORF">RG47T_4260</name>
</gene>
<dbReference type="AlphaFoldDB" id="A0A1Q6A452"/>
<name>A0A1Q6A452_9SPHI</name>
<organism evidence="1 2">
    <name type="scientific">Mucilaginibacter polytrichastri</name>
    <dbReference type="NCBI Taxonomy" id="1302689"/>
    <lineage>
        <taxon>Bacteria</taxon>
        <taxon>Pseudomonadati</taxon>
        <taxon>Bacteroidota</taxon>
        <taxon>Sphingobacteriia</taxon>
        <taxon>Sphingobacteriales</taxon>
        <taxon>Sphingobacteriaceae</taxon>
        <taxon>Mucilaginibacter</taxon>
    </lineage>
</organism>
<dbReference type="GO" id="GO:0006260">
    <property type="term" value="P:DNA replication"/>
    <property type="evidence" value="ECO:0007669"/>
    <property type="project" value="InterPro"/>
</dbReference>
<dbReference type="STRING" id="1302689.RG47T_4260"/>